<dbReference type="Proteomes" id="UP000594262">
    <property type="component" value="Unplaced"/>
</dbReference>
<protein>
    <submittedName>
        <fullName evidence="1">Uncharacterized protein</fullName>
    </submittedName>
</protein>
<dbReference type="OrthoDB" id="10633882at2759"/>
<name>A0A7M5VAD7_9CNID</name>
<proteinExistence type="predicted"/>
<evidence type="ECO:0000313" key="2">
    <source>
        <dbReference type="Proteomes" id="UP000594262"/>
    </source>
</evidence>
<reference evidence="1" key="1">
    <citation type="submission" date="2021-01" db="UniProtKB">
        <authorList>
            <consortium name="EnsemblMetazoa"/>
        </authorList>
    </citation>
    <scope>IDENTIFICATION</scope>
</reference>
<dbReference type="AlphaFoldDB" id="A0A7M5VAD7"/>
<dbReference type="EnsemblMetazoa" id="CLYHEMT010366.1">
    <property type="protein sequence ID" value="CLYHEMP010366.1"/>
    <property type="gene ID" value="CLYHEMG010366"/>
</dbReference>
<organism evidence="1 2">
    <name type="scientific">Clytia hemisphaerica</name>
    <dbReference type="NCBI Taxonomy" id="252671"/>
    <lineage>
        <taxon>Eukaryota</taxon>
        <taxon>Metazoa</taxon>
        <taxon>Cnidaria</taxon>
        <taxon>Hydrozoa</taxon>
        <taxon>Hydroidolina</taxon>
        <taxon>Leptothecata</taxon>
        <taxon>Obeliida</taxon>
        <taxon>Clytiidae</taxon>
        <taxon>Clytia</taxon>
    </lineage>
</organism>
<keyword evidence="2" id="KW-1185">Reference proteome</keyword>
<accession>A0A7M5VAD7</accession>
<sequence>MILIKIWITIASFFQSLEIQLQKNHLLATIKTLSPEWSITLNVRLYSAIPYGDGIGWCSIILITKGSDNSEYGYRTPLVELKKTEKTLHFASAINGTSSVAYDVVDSPLQINQNYHIQIDQRYVSAGNYQYSVRLDGVVVFETLNTDARQFYDMKVYAGNPWRDACPVMIRNLHLTNFV</sequence>
<evidence type="ECO:0000313" key="1">
    <source>
        <dbReference type="EnsemblMetazoa" id="CLYHEMP010366.1"/>
    </source>
</evidence>